<dbReference type="AlphaFoldDB" id="A0A1L9UCW9"/>
<evidence type="ECO:0000313" key="7">
    <source>
        <dbReference type="Proteomes" id="UP000184499"/>
    </source>
</evidence>
<evidence type="ECO:0000313" key="6">
    <source>
        <dbReference type="EMBL" id="OJJ69403.1"/>
    </source>
</evidence>
<accession>A0A1L9UCW9</accession>
<dbReference type="PANTHER" id="PTHR31544:SF2">
    <property type="entry name" value="AIG2-LIKE PROTEIN D"/>
    <property type="match status" value="1"/>
</dbReference>
<dbReference type="SUPFAM" id="SSF110857">
    <property type="entry name" value="Gamma-glutamyl cyclotransferase-like"/>
    <property type="match status" value="1"/>
</dbReference>
<reference evidence="7" key="1">
    <citation type="journal article" date="2017" name="Genome Biol.">
        <title>Comparative genomics reveals high biological diversity and specific adaptations in the industrially and medically important fungal genus Aspergillus.</title>
        <authorList>
            <person name="de Vries R.P."/>
            <person name="Riley R."/>
            <person name="Wiebenga A."/>
            <person name="Aguilar-Osorio G."/>
            <person name="Amillis S."/>
            <person name="Uchima C.A."/>
            <person name="Anderluh G."/>
            <person name="Asadollahi M."/>
            <person name="Askin M."/>
            <person name="Barry K."/>
            <person name="Battaglia E."/>
            <person name="Bayram O."/>
            <person name="Benocci T."/>
            <person name="Braus-Stromeyer S.A."/>
            <person name="Caldana C."/>
            <person name="Canovas D."/>
            <person name="Cerqueira G.C."/>
            <person name="Chen F."/>
            <person name="Chen W."/>
            <person name="Choi C."/>
            <person name="Clum A."/>
            <person name="Dos Santos R.A."/>
            <person name="Damasio A.R."/>
            <person name="Diallinas G."/>
            <person name="Emri T."/>
            <person name="Fekete E."/>
            <person name="Flipphi M."/>
            <person name="Freyberg S."/>
            <person name="Gallo A."/>
            <person name="Gournas C."/>
            <person name="Habgood R."/>
            <person name="Hainaut M."/>
            <person name="Harispe M.L."/>
            <person name="Henrissat B."/>
            <person name="Hilden K.S."/>
            <person name="Hope R."/>
            <person name="Hossain A."/>
            <person name="Karabika E."/>
            <person name="Karaffa L."/>
            <person name="Karanyi Z."/>
            <person name="Krasevec N."/>
            <person name="Kuo A."/>
            <person name="Kusch H."/>
            <person name="LaButti K."/>
            <person name="Lagendijk E.L."/>
            <person name="Lapidus A."/>
            <person name="Levasseur A."/>
            <person name="Lindquist E."/>
            <person name="Lipzen A."/>
            <person name="Logrieco A.F."/>
            <person name="MacCabe A."/>
            <person name="Maekelae M.R."/>
            <person name="Malavazi I."/>
            <person name="Melin P."/>
            <person name="Meyer V."/>
            <person name="Mielnichuk N."/>
            <person name="Miskei M."/>
            <person name="Molnar A.P."/>
            <person name="Mule G."/>
            <person name="Ngan C.Y."/>
            <person name="Orejas M."/>
            <person name="Orosz E."/>
            <person name="Ouedraogo J.P."/>
            <person name="Overkamp K.M."/>
            <person name="Park H.-S."/>
            <person name="Perrone G."/>
            <person name="Piumi F."/>
            <person name="Punt P.J."/>
            <person name="Ram A.F."/>
            <person name="Ramon A."/>
            <person name="Rauscher S."/>
            <person name="Record E."/>
            <person name="Riano-Pachon D.M."/>
            <person name="Robert V."/>
            <person name="Roehrig J."/>
            <person name="Ruller R."/>
            <person name="Salamov A."/>
            <person name="Salih N.S."/>
            <person name="Samson R.A."/>
            <person name="Sandor E."/>
            <person name="Sanguinetti M."/>
            <person name="Schuetze T."/>
            <person name="Sepcic K."/>
            <person name="Shelest E."/>
            <person name="Sherlock G."/>
            <person name="Sophianopoulou V."/>
            <person name="Squina F.M."/>
            <person name="Sun H."/>
            <person name="Susca A."/>
            <person name="Todd R.B."/>
            <person name="Tsang A."/>
            <person name="Unkles S.E."/>
            <person name="van de Wiele N."/>
            <person name="van Rossen-Uffink D."/>
            <person name="Oliveira J.V."/>
            <person name="Vesth T.C."/>
            <person name="Visser J."/>
            <person name="Yu J.-H."/>
            <person name="Zhou M."/>
            <person name="Andersen M.R."/>
            <person name="Archer D.B."/>
            <person name="Baker S.E."/>
            <person name="Benoit I."/>
            <person name="Brakhage A.A."/>
            <person name="Braus G.H."/>
            <person name="Fischer R."/>
            <person name="Frisvad J.C."/>
            <person name="Goldman G.H."/>
            <person name="Houbraken J."/>
            <person name="Oakley B."/>
            <person name="Pocsi I."/>
            <person name="Scazzocchio C."/>
            <person name="Seiboth B."/>
            <person name="vanKuyk P.A."/>
            <person name="Wortman J."/>
            <person name="Dyer P.S."/>
            <person name="Grigoriev I.V."/>
        </authorList>
    </citation>
    <scope>NUCLEOTIDE SEQUENCE [LARGE SCALE GENOMIC DNA]</scope>
    <source>
        <strain evidence="7">CBS 101740 / IMI 381727 / IBT 21946</strain>
    </source>
</reference>
<dbReference type="InterPro" id="IPR045038">
    <property type="entry name" value="AIG2-like"/>
</dbReference>
<keyword evidence="2" id="KW-0808">Transferase</keyword>
<dbReference type="GO" id="GO:0016740">
    <property type="term" value="F:transferase activity"/>
    <property type="evidence" value="ECO:0007669"/>
    <property type="project" value="UniProtKB-KW"/>
</dbReference>
<sequence length="198" mass="22441">MGDHILFFYGTLMAPPILHRVIHGHSTPEPWQKDLLTVKPAILHGYRRHRVRYADYPGIIPTSPPPSSTDGNDPTTTGDDGEASVLGTVVWGLTDGDVYRLDRFEGSEYEKRVVRVRVLENHHHHHEGGNRGEAGEIQEVLVDAAETGGSEIKEGEEVEAVTYVWVAGKERLEDAEWDFEAFKRDKMAWWVQADEKDW</sequence>
<evidence type="ECO:0000256" key="1">
    <source>
        <dbReference type="ARBA" id="ARBA00008861"/>
    </source>
</evidence>
<feature type="compositionally biased region" description="Low complexity" evidence="4">
    <location>
        <begin position="68"/>
        <end position="78"/>
    </location>
</feature>
<dbReference type="OMA" id="DPEPWQK"/>
<dbReference type="InterPro" id="IPR013024">
    <property type="entry name" value="GGCT-like"/>
</dbReference>
<dbReference type="RefSeq" id="XP_067476652.1">
    <property type="nucleotide sequence ID" value="XM_067618269.1"/>
</dbReference>
<dbReference type="OrthoDB" id="1044435at2759"/>
<evidence type="ECO:0000256" key="3">
    <source>
        <dbReference type="ARBA" id="ARBA00030602"/>
    </source>
</evidence>
<protein>
    <recommendedName>
        <fullName evidence="3">Putative gamma-glutamylcyclotransferase</fullName>
    </recommendedName>
</protein>
<dbReference type="EMBL" id="KV878688">
    <property type="protein sequence ID" value="OJJ69403.1"/>
    <property type="molecule type" value="Genomic_DNA"/>
</dbReference>
<dbReference type="PANTHER" id="PTHR31544">
    <property type="entry name" value="AIG2-LIKE PROTEIN D"/>
    <property type="match status" value="1"/>
</dbReference>
<evidence type="ECO:0000256" key="2">
    <source>
        <dbReference type="ARBA" id="ARBA00022679"/>
    </source>
</evidence>
<dbReference type="GeneID" id="93570757"/>
<comment type="similarity">
    <text evidence="1">Belongs to the gamma-glutamylcyclotransferase family.</text>
</comment>
<dbReference type="VEuPathDB" id="FungiDB:ASPBRDRAFT_130884"/>
<dbReference type="InterPro" id="IPR036568">
    <property type="entry name" value="GGCT-like_sf"/>
</dbReference>
<proteinExistence type="inferred from homology"/>
<dbReference type="Proteomes" id="UP000184499">
    <property type="component" value="Unassembled WGS sequence"/>
</dbReference>
<dbReference type="CDD" id="cd06661">
    <property type="entry name" value="GGCT_like"/>
    <property type="match status" value="1"/>
</dbReference>
<evidence type="ECO:0000259" key="5">
    <source>
        <dbReference type="Pfam" id="PF06094"/>
    </source>
</evidence>
<dbReference type="Gene3D" id="3.10.490.10">
    <property type="entry name" value="Gamma-glutamyl cyclotransferase-like"/>
    <property type="match status" value="1"/>
</dbReference>
<keyword evidence="7" id="KW-1185">Reference proteome</keyword>
<dbReference type="Pfam" id="PF06094">
    <property type="entry name" value="GGACT"/>
    <property type="match status" value="1"/>
</dbReference>
<feature type="domain" description="Gamma-glutamylcyclotransferase AIG2-like" evidence="5">
    <location>
        <begin position="6"/>
        <end position="121"/>
    </location>
</feature>
<gene>
    <name evidence="6" type="ORF">ASPBRDRAFT_130884</name>
</gene>
<name>A0A1L9UCW9_ASPBC</name>
<organism evidence="6 7">
    <name type="scientific">Aspergillus brasiliensis (strain CBS 101740 / IMI 381727 / IBT 21946)</name>
    <dbReference type="NCBI Taxonomy" id="767769"/>
    <lineage>
        <taxon>Eukaryota</taxon>
        <taxon>Fungi</taxon>
        <taxon>Dikarya</taxon>
        <taxon>Ascomycota</taxon>
        <taxon>Pezizomycotina</taxon>
        <taxon>Eurotiomycetes</taxon>
        <taxon>Eurotiomycetidae</taxon>
        <taxon>Eurotiales</taxon>
        <taxon>Aspergillaceae</taxon>
        <taxon>Aspergillus</taxon>
        <taxon>Aspergillus subgen. Circumdati</taxon>
    </lineage>
</organism>
<feature type="region of interest" description="Disordered" evidence="4">
    <location>
        <begin position="56"/>
        <end position="83"/>
    </location>
</feature>
<evidence type="ECO:0000256" key="4">
    <source>
        <dbReference type="SAM" id="MobiDB-lite"/>
    </source>
</evidence>
<dbReference type="InterPro" id="IPR009288">
    <property type="entry name" value="AIG2-like_dom"/>
</dbReference>